<keyword evidence="1" id="KW-1133">Transmembrane helix</keyword>
<accession>A0AAD5PAI7</accession>
<dbReference type="AlphaFoldDB" id="A0AAD5PAI7"/>
<feature type="transmembrane region" description="Helical" evidence="1">
    <location>
        <begin position="6"/>
        <end position="22"/>
    </location>
</feature>
<keyword evidence="3" id="KW-1185">Reference proteome</keyword>
<evidence type="ECO:0000256" key="1">
    <source>
        <dbReference type="SAM" id="Phobius"/>
    </source>
</evidence>
<keyword evidence="1" id="KW-0812">Transmembrane</keyword>
<evidence type="ECO:0000313" key="3">
    <source>
        <dbReference type="Proteomes" id="UP001209540"/>
    </source>
</evidence>
<organism evidence="2 3">
    <name type="scientific">Phascolomyces articulosus</name>
    <dbReference type="NCBI Taxonomy" id="60185"/>
    <lineage>
        <taxon>Eukaryota</taxon>
        <taxon>Fungi</taxon>
        <taxon>Fungi incertae sedis</taxon>
        <taxon>Mucoromycota</taxon>
        <taxon>Mucoromycotina</taxon>
        <taxon>Mucoromycetes</taxon>
        <taxon>Mucorales</taxon>
        <taxon>Lichtheimiaceae</taxon>
        <taxon>Phascolomyces</taxon>
    </lineage>
</organism>
<dbReference type="Proteomes" id="UP001209540">
    <property type="component" value="Unassembled WGS sequence"/>
</dbReference>
<protein>
    <submittedName>
        <fullName evidence="2">Uncharacterized protein</fullName>
    </submittedName>
</protein>
<reference evidence="2" key="2">
    <citation type="submission" date="2023-02" db="EMBL/GenBank/DDBJ databases">
        <authorList>
            <consortium name="DOE Joint Genome Institute"/>
            <person name="Mondo S.J."/>
            <person name="Chang Y."/>
            <person name="Wang Y."/>
            <person name="Ahrendt S."/>
            <person name="Andreopoulos W."/>
            <person name="Barry K."/>
            <person name="Beard J."/>
            <person name="Benny G.L."/>
            <person name="Blankenship S."/>
            <person name="Bonito G."/>
            <person name="Cuomo C."/>
            <person name="Desiro A."/>
            <person name="Gervers K.A."/>
            <person name="Hundley H."/>
            <person name="Kuo A."/>
            <person name="LaButti K."/>
            <person name="Lang B.F."/>
            <person name="Lipzen A."/>
            <person name="O'Donnell K."/>
            <person name="Pangilinan J."/>
            <person name="Reynolds N."/>
            <person name="Sandor L."/>
            <person name="Smith M.W."/>
            <person name="Tsang A."/>
            <person name="Grigoriev I.V."/>
            <person name="Stajich J.E."/>
            <person name="Spatafora J.W."/>
        </authorList>
    </citation>
    <scope>NUCLEOTIDE SEQUENCE</scope>
    <source>
        <strain evidence="2">RSA 2281</strain>
    </source>
</reference>
<proteinExistence type="predicted"/>
<sequence>MIFFGYYNWTYLLLILVVPTILNQNNSNKFIAECGKWYKQPRGKLFFMTSAVVFLFTCS</sequence>
<dbReference type="EMBL" id="JAIXMP010000025">
    <property type="protein sequence ID" value="KAI9253833.1"/>
    <property type="molecule type" value="Genomic_DNA"/>
</dbReference>
<comment type="caution">
    <text evidence="2">The sequence shown here is derived from an EMBL/GenBank/DDBJ whole genome shotgun (WGS) entry which is preliminary data.</text>
</comment>
<name>A0AAD5PAI7_9FUNG</name>
<evidence type="ECO:0000313" key="2">
    <source>
        <dbReference type="EMBL" id="KAI9253833.1"/>
    </source>
</evidence>
<gene>
    <name evidence="2" type="ORF">BDA99DRAFT_164833</name>
</gene>
<keyword evidence="1" id="KW-0472">Membrane</keyword>
<reference evidence="2" key="1">
    <citation type="journal article" date="2022" name="IScience">
        <title>Evolution of zygomycete secretomes and the origins of terrestrial fungal ecologies.</title>
        <authorList>
            <person name="Chang Y."/>
            <person name="Wang Y."/>
            <person name="Mondo S."/>
            <person name="Ahrendt S."/>
            <person name="Andreopoulos W."/>
            <person name="Barry K."/>
            <person name="Beard J."/>
            <person name="Benny G.L."/>
            <person name="Blankenship S."/>
            <person name="Bonito G."/>
            <person name="Cuomo C."/>
            <person name="Desiro A."/>
            <person name="Gervers K.A."/>
            <person name="Hundley H."/>
            <person name="Kuo A."/>
            <person name="LaButti K."/>
            <person name="Lang B.F."/>
            <person name="Lipzen A."/>
            <person name="O'Donnell K."/>
            <person name="Pangilinan J."/>
            <person name="Reynolds N."/>
            <person name="Sandor L."/>
            <person name="Smith M.E."/>
            <person name="Tsang A."/>
            <person name="Grigoriev I.V."/>
            <person name="Stajich J.E."/>
            <person name="Spatafora J.W."/>
        </authorList>
    </citation>
    <scope>NUCLEOTIDE SEQUENCE</scope>
    <source>
        <strain evidence="2">RSA 2281</strain>
    </source>
</reference>